<name>A0A1I2G8C2_9ACTN</name>
<keyword evidence="3" id="KW-1185">Reference proteome</keyword>
<dbReference type="OrthoDB" id="4307652at2"/>
<reference evidence="2 3" key="1">
    <citation type="submission" date="2016-10" db="EMBL/GenBank/DDBJ databases">
        <authorList>
            <person name="de Groot N.N."/>
        </authorList>
    </citation>
    <scope>NUCLEOTIDE SEQUENCE [LARGE SCALE GENOMIC DNA]</scope>
    <source>
        <strain evidence="2 3">CGMCC 4.3510</strain>
    </source>
</reference>
<sequence>MFFVSDVTSDPLLARSDKRIRWGAIVPPLGFCLVGLTGRLFNPGKEAFIIEMLTLAVVGQLLVWWGLWGLHRTCGWDSDVLFYLWVGGVLTAITVTSTGILYLTPIPLIAPATAWLARTRLRRSRGERGAP</sequence>
<feature type="transmembrane region" description="Helical" evidence="1">
    <location>
        <begin position="48"/>
        <end position="68"/>
    </location>
</feature>
<keyword evidence="1" id="KW-1133">Transmembrane helix</keyword>
<evidence type="ECO:0000313" key="3">
    <source>
        <dbReference type="Proteomes" id="UP000199323"/>
    </source>
</evidence>
<feature type="transmembrane region" description="Helical" evidence="1">
    <location>
        <begin position="80"/>
        <end position="103"/>
    </location>
</feature>
<keyword evidence="1" id="KW-0812">Transmembrane</keyword>
<keyword evidence="1" id="KW-0472">Membrane</keyword>
<dbReference type="RefSeq" id="WP_093714275.1">
    <property type="nucleotide sequence ID" value="NZ_FONG01000008.1"/>
</dbReference>
<dbReference type="AlphaFoldDB" id="A0A1I2G8C2"/>
<protein>
    <submittedName>
        <fullName evidence="2">Uncharacterized protein</fullName>
    </submittedName>
</protein>
<dbReference type="Proteomes" id="UP000199323">
    <property type="component" value="Unassembled WGS sequence"/>
</dbReference>
<dbReference type="EMBL" id="FONG01000008">
    <property type="protein sequence ID" value="SFF13403.1"/>
    <property type="molecule type" value="Genomic_DNA"/>
</dbReference>
<gene>
    <name evidence="2" type="ORF">SAMN05216251_108318</name>
</gene>
<accession>A0A1I2G8C2</accession>
<proteinExistence type="predicted"/>
<organism evidence="2 3">
    <name type="scientific">Actinacidiphila alni</name>
    <dbReference type="NCBI Taxonomy" id="380248"/>
    <lineage>
        <taxon>Bacteria</taxon>
        <taxon>Bacillati</taxon>
        <taxon>Actinomycetota</taxon>
        <taxon>Actinomycetes</taxon>
        <taxon>Kitasatosporales</taxon>
        <taxon>Streptomycetaceae</taxon>
        <taxon>Actinacidiphila</taxon>
    </lineage>
</organism>
<evidence type="ECO:0000313" key="2">
    <source>
        <dbReference type="EMBL" id="SFF13403.1"/>
    </source>
</evidence>
<evidence type="ECO:0000256" key="1">
    <source>
        <dbReference type="SAM" id="Phobius"/>
    </source>
</evidence>
<dbReference type="STRING" id="380248.SAMN05216251_108318"/>
<feature type="transmembrane region" description="Helical" evidence="1">
    <location>
        <begin position="20"/>
        <end position="41"/>
    </location>
</feature>